<comment type="caution">
    <text evidence="1">The sequence shown here is derived from an EMBL/GenBank/DDBJ whole genome shotgun (WGS) entry which is preliminary data.</text>
</comment>
<dbReference type="Gene3D" id="3.40.190.10">
    <property type="entry name" value="Periplasmic binding protein-like II"/>
    <property type="match status" value="1"/>
</dbReference>
<sequence>MHPIHLHHTKKNPLIIPTLIAHQKGFFAKRGLDVCLDLAEDFTFDGNSPFRDGKSDVMMGDLTFFFYMLEQGKKAVLTSNLTRTIHLVGRKGLKPPYEGIRAGVNRKGLFRLYLENDLKDLVPEAEIVWINNSYERMQALDHGEIDALVAIEPFVTDLTDKGHQIIWSTRNSDKNLVMWAFDQEFYEAHTESVRTFHEALEEAGNYFNHLSETQKIQLCHEELGYEEAFAKRMKNFSFEPQAPIRLEDFNLCMEWMYREHEITNLYDGTELIKNLGKTD</sequence>
<dbReference type="SUPFAM" id="SSF53850">
    <property type="entry name" value="Periplasmic binding protein-like II"/>
    <property type="match status" value="1"/>
</dbReference>
<dbReference type="EMBL" id="JAQIFT010000016">
    <property type="protein sequence ID" value="MDA3730841.1"/>
    <property type="molecule type" value="Genomic_DNA"/>
</dbReference>
<accession>A0AA42DLA0</accession>
<evidence type="ECO:0000313" key="1">
    <source>
        <dbReference type="EMBL" id="MDA3730841.1"/>
    </source>
</evidence>
<name>A0AA42DLA0_9FIRM</name>
<proteinExistence type="predicted"/>
<gene>
    <name evidence="1" type="ORF">PBV87_04925</name>
</gene>
<evidence type="ECO:0000313" key="2">
    <source>
        <dbReference type="Proteomes" id="UP001169242"/>
    </source>
</evidence>
<reference evidence="1" key="1">
    <citation type="journal article" date="2023" name="Int. J. Syst. Evol. Microbiol.">
        <title>&lt;i&gt;Holtiella tumoricola&lt;/i&gt; gen. nov. sp. nov., isolated from a human clinical sample.</title>
        <authorList>
            <person name="Allen-Vercoe E."/>
            <person name="Daigneault M.C."/>
            <person name="Vancuren S.J."/>
            <person name="Cochrane K."/>
            <person name="O'Neal L.L."/>
            <person name="Sankaranarayanan K."/>
            <person name="Lawson P.A."/>
        </authorList>
    </citation>
    <scope>NUCLEOTIDE SEQUENCE</scope>
    <source>
        <strain evidence="1">CC70A</strain>
    </source>
</reference>
<organism evidence="1 2">
    <name type="scientific">Holtiella tumoricola</name>
    <dbReference type="NCBI Taxonomy" id="3018743"/>
    <lineage>
        <taxon>Bacteria</taxon>
        <taxon>Bacillati</taxon>
        <taxon>Bacillota</taxon>
        <taxon>Clostridia</taxon>
        <taxon>Lachnospirales</taxon>
        <taxon>Cellulosilyticaceae</taxon>
        <taxon>Holtiella</taxon>
    </lineage>
</organism>
<keyword evidence="2" id="KW-1185">Reference proteome</keyword>
<protein>
    <recommendedName>
        <fullName evidence="3">SsuA/THI5-like domain-containing protein</fullName>
    </recommendedName>
</protein>
<evidence type="ECO:0008006" key="3">
    <source>
        <dbReference type="Google" id="ProtNLM"/>
    </source>
</evidence>
<dbReference type="Proteomes" id="UP001169242">
    <property type="component" value="Unassembled WGS sequence"/>
</dbReference>
<dbReference type="RefSeq" id="WP_271011345.1">
    <property type="nucleotide sequence ID" value="NZ_JAQIFT010000016.1"/>
</dbReference>
<dbReference type="AlphaFoldDB" id="A0AA42DLA0"/>